<dbReference type="PROSITE" id="PS51257">
    <property type="entry name" value="PROKAR_LIPOPROTEIN"/>
    <property type="match status" value="1"/>
</dbReference>
<evidence type="ECO:0000256" key="2">
    <source>
        <dbReference type="SAM" id="SignalP"/>
    </source>
</evidence>
<evidence type="ECO:0000313" key="3">
    <source>
        <dbReference type="EMBL" id="CAF1069968.1"/>
    </source>
</evidence>
<sequence>MRWLLRNFLLIVFGLGFVSCFPIDKNETRVEVNKNAPSIVVTRSYVVTRSKRPTISILPDPDLSNRELVLLITTPIVAFFFIFSIVYIAFKVIRRKLNTQSQEPRTLHISSSRNHLYTTGDNAIQMEKF</sequence>
<dbReference type="EMBL" id="CAJNOC010006087">
    <property type="protein sequence ID" value="CAF1069968.1"/>
    <property type="molecule type" value="Genomic_DNA"/>
</dbReference>
<feature type="signal peptide" evidence="2">
    <location>
        <begin position="1"/>
        <end position="20"/>
    </location>
</feature>
<evidence type="ECO:0000256" key="1">
    <source>
        <dbReference type="SAM" id="Phobius"/>
    </source>
</evidence>
<keyword evidence="1" id="KW-1133">Transmembrane helix</keyword>
<gene>
    <name evidence="3" type="ORF">OXX778_LOCUS19676</name>
</gene>
<name>A0A814LTQ8_9BILA</name>
<keyword evidence="4" id="KW-1185">Reference proteome</keyword>
<protein>
    <submittedName>
        <fullName evidence="3">Uncharacterized protein</fullName>
    </submittedName>
</protein>
<keyword evidence="1" id="KW-0812">Transmembrane</keyword>
<accession>A0A814LTQ8</accession>
<evidence type="ECO:0000313" key="4">
    <source>
        <dbReference type="Proteomes" id="UP000663879"/>
    </source>
</evidence>
<keyword evidence="1" id="KW-0472">Membrane</keyword>
<dbReference type="AlphaFoldDB" id="A0A814LTQ8"/>
<reference evidence="3" key="1">
    <citation type="submission" date="2021-02" db="EMBL/GenBank/DDBJ databases">
        <authorList>
            <person name="Nowell W R."/>
        </authorList>
    </citation>
    <scope>NUCLEOTIDE SEQUENCE</scope>
    <source>
        <strain evidence="3">Ploen Becks lab</strain>
    </source>
</reference>
<proteinExistence type="predicted"/>
<keyword evidence="2" id="KW-0732">Signal</keyword>
<comment type="caution">
    <text evidence="3">The sequence shown here is derived from an EMBL/GenBank/DDBJ whole genome shotgun (WGS) entry which is preliminary data.</text>
</comment>
<feature type="transmembrane region" description="Helical" evidence="1">
    <location>
        <begin position="68"/>
        <end position="90"/>
    </location>
</feature>
<feature type="chain" id="PRO_5032990263" evidence="2">
    <location>
        <begin position="21"/>
        <end position="129"/>
    </location>
</feature>
<organism evidence="3 4">
    <name type="scientific">Brachionus calyciflorus</name>
    <dbReference type="NCBI Taxonomy" id="104777"/>
    <lineage>
        <taxon>Eukaryota</taxon>
        <taxon>Metazoa</taxon>
        <taxon>Spiralia</taxon>
        <taxon>Gnathifera</taxon>
        <taxon>Rotifera</taxon>
        <taxon>Eurotatoria</taxon>
        <taxon>Monogononta</taxon>
        <taxon>Pseudotrocha</taxon>
        <taxon>Ploima</taxon>
        <taxon>Brachionidae</taxon>
        <taxon>Brachionus</taxon>
    </lineage>
</organism>
<dbReference type="Proteomes" id="UP000663879">
    <property type="component" value="Unassembled WGS sequence"/>
</dbReference>